<reference evidence="4 5" key="1">
    <citation type="submission" date="2017-04" db="EMBL/GenBank/DDBJ databases">
        <title>Comparative genome analysis of Subtercola boreus.</title>
        <authorList>
            <person name="Cho Y.-J."/>
            <person name="Cho A."/>
            <person name="Kim O.-S."/>
            <person name="Lee J.-I."/>
        </authorList>
    </citation>
    <scope>NUCLEOTIDE SEQUENCE [LARGE SCALE GENOMIC DNA]</scope>
    <source>
        <strain evidence="4 5">P27479</strain>
    </source>
</reference>
<keyword evidence="2" id="KW-1133">Transmembrane helix</keyword>
<dbReference type="CDD" id="cd05121">
    <property type="entry name" value="ABC1_ADCK3-like"/>
    <property type="match status" value="1"/>
</dbReference>
<evidence type="ECO:0000313" key="5">
    <source>
        <dbReference type="Proteomes" id="UP000256541"/>
    </source>
</evidence>
<dbReference type="Proteomes" id="UP000256541">
    <property type="component" value="Unassembled WGS sequence"/>
</dbReference>
<proteinExistence type="inferred from homology"/>
<dbReference type="OrthoDB" id="9795390at2"/>
<dbReference type="RefSeq" id="WP_116411215.1">
    <property type="nucleotide sequence ID" value="NZ_NBXB01000026.1"/>
</dbReference>
<feature type="transmembrane region" description="Helical" evidence="2">
    <location>
        <begin position="551"/>
        <end position="573"/>
    </location>
</feature>
<sequence>MTALPPERTGLKEAVPVAGETRARYRRILRFAGWSLAVTWWYEIFLPRIGLRRVADRTRSKRMQRFARKFHVLAVDLGGLMIKVGQFMSSRLDVLPPEITKELEGLQDEVPPVPYPAIRRLAEAELGVSLAQVFEDVDEHPVAAASLGQAHRARLAPLAAEDTGLDAVVLKVQRPGIDEIIDVDLAALRRVGGWLSHVSLVSNRVDMPALVEEFAATSLEEIDYLHEAHSSERFAADFAGDDRVSVPAVVWERTTRRVLTLEDVTAIKITDDVALRAAGIDPAEVAPVFAAVMFDQLFTNGFFHADPHPGNIFVTPFVVPDGSDARPWKLTFIDFGMMGHVPANTRSGLRKMLIAAASRDGKGLVDAVRDVGVLLPSAETSELEKAMTQLFARFGGMGFAELRDVDPREFRDFGNQFSEVVRTLPFQLPENFLLIIRAMSLTSGVCSALDPSFNLWDSVEPYAQQLIRDERGNVVSDVAKQALETAVITARLPKRLDNLTTRFENGTLAVTSPAIERRITRLERTARRVLSAVLFGALLIAGAVLHSSDAAFGTVLMIVSVLPLLHALLAGLFGPRL</sequence>
<feature type="transmembrane region" description="Helical" evidence="2">
    <location>
        <begin position="526"/>
        <end position="545"/>
    </location>
</feature>
<accession>A0A3E0VY35</accession>
<dbReference type="InterPro" id="IPR050154">
    <property type="entry name" value="UbiB_kinase"/>
</dbReference>
<protein>
    <submittedName>
        <fullName evidence="4">ABC transporter</fullName>
    </submittedName>
</protein>
<organism evidence="4 5">
    <name type="scientific">Subtercola boreus</name>
    <dbReference type="NCBI Taxonomy" id="120213"/>
    <lineage>
        <taxon>Bacteria</taxon>
        <taxon>Bacillati</taxon>
        <taxon>Actinomycetota</taxon>
        <taxon>Actinomycetes</taxon>
        <taxon>Micrococcales</taxon>
        <taxon>Microbacteriaceae</taxon>
        <taxon>Subtercola</taxon>
    </lineage>
</organism>
<dbReference type="InterPro" id="IPR004147">
    <property type="entry name" value="ABC1_dom"/>
</dbReference>
<dbReference type="SUPFAM" id="SSF56112">
    <property type="entry name" value="Protein kinase-like (PK-like)"/>
    <property type="match status" value="1"/>
</dbReference>
<evidence type="ECO:0000256" key="1">
    <source>
        <dbReference type="ARBA" id="ARBA00009670"/>
    </source>
</evidence>
<evidence type="ECO:0000259" key="3">
    <source>
        <dbReference type="Pfam" id="PF03109"/>
    </source>
</evidence>
<comment type="similarity">
    <text evidence="1">Belongs to the protein kinase superfamily. ADCK protein kinase family.</text>
</comment>
<gene>
    <name evidence="4" type="ORF">B7R22_07755</name>
</gene>
<keyword evidence="2" id="KW-0812">Transmembrane</keyword>
<comment type="caution">
    <text evidence="4">The sequence shown here is derived from an EMBL/GenBank/DDBJ whole genome shotgun (WGS) entry which is preliminary data.</text>
</comment>
<dbReference type="InterPro" id="IPR011009">
    <property type="entry name" value="Kinase-like_dom_sf"/>
</dbReference>
<evidence type="ECO:0000313" key="4">
    <source>
        <dbReference type="EMBL" id="RFA14972.1"/>
    </source>
</evidence>
<dbReference type="Pfam" id="PF03109">
    <property type="entry name" value="ABC1"/>
    <property type="match status" value="1"/>
</dbReference>
<evidence type="ECO:0000256" key="2">
    <source>
        <dbReference type="SAM" id="Phobius"/>
    </source>
</evidence>
<dbReference type="PANTHER" id="PTHR10566:SF113">
    <property type="entry name" value="PROTEIN ACTIVITY OF BC1 COMPLEX KINASE 7, CHLOROPLASTIC"/>
    <property type="match status" value="1"/>
</dbReference>
<feature type="domain" description="ABC1 atypical kinase-like" evidence="3">
    <location>
        <begin position="106"/>
        <end position="365"/>
    </location>
</feature>
<dbReference type="AlphaFoldDB" id="A0A3E0VY35"/>
<name>A0A3E0VY35_9MICO</name>
<dbReference type="EMBL" id="NBXB01000026">
    <property type="protein sequence ID" value="RFA14972.1"/>
    <property type="molecule type" value="Genomic_DNA"/>
</dbReference>
<dbReference type="PANTHER" id="PTHR10566">
    <property type="entry name" value="CHAPERONE-ACTIVITY OF BC1 COMPLEX CABC1 -RELATED"/>
    <property type="match status" value="1"/>
</dbReference>
<keyword evidence="2" id="KW-0472">Membrane</keyword>